<evidence type="ECO:0000259" key="1">
    <source>
        <dbReference type="PROSITE" id="PS51186"/>
    </source>
</evidence>
<accession>A0A1S9PE03</accession>
<dbReference type="InterPro" id="IPR000182">
    <property type="entry name" value="GNAT_dom"/>
</dbReference>
<dbReference type="PANTHER" id="PTHR43441:SF6">
    <property type="entry name" value="N-ACETYLTRANSFERASE DOMAIN-CONTAINING PROTEIN"/>
    <property type="match status" value="1"/>
</dbReference>
<comment type="caution">
    <text evidence="2">The sequence shown here is derived from an EMBL/GenBank/DDBJ whole genome shotgun (WGS) entry which is preliminary data.</text>
</comment>
<dbReference type="GO" id="GO:0005737">
    <property type="term" value="C:cytoplasm"/>
    <property type="evidence" value="ECO:0007669"/>
    <property type="project" value="TreeGrafter"/>
</dbReference>
<dbReference type="Pfam" id="PF13302">
    <property type="entry name" value="Acetyltransf_3"/>
    <property type="match status" value="1"/>
</dbReference>
<dbReference type="Proteomes" id="UP000189739">
    <property type="component" value="Unassembled WGS sequence"/>
</dbReference>
<name>A0A1S9PE03_9SPHI</name>
<dbReference type="PANTHER" id="PTHR43441">
    <property type="entry name" value="RIBOSOMAL-PROTEIN-SERINE ACETYLTRANSFERASE"/>
    <property type="match status" value="1"/>
</dbReference>
<gene>
    <name evidence="2" type="ORF">BC343_28900</name>
</gene>
<evidence type="ECO:0000313" key="2">
    <source>
        <dbReference type="EMBL" id="OOQ59183.1"/>
    </source>
</evidence>
<feature type="domain" description="N-acetyltransferase" evidence="1">
    <location>
        <begin position="40"/>
        <end position="173"/>
    </location>
</feature>
<dbReference type="GO" id="GO:1990189">
    <property type="term" value="F:protein N-terminal-serine acetyltransferase activity"/>
    <property type="evidence" value="ECO:0007669"/>
    <property type="project" value="TreeGrafter"/>
</dbReference>
<dbReference type="InterPro" id="IPR016181">
    <property type="entry name" value="Acyl_CoA_acyltransferase"/>
</dbReference>
<dbReference type="GO" id="GO:0008999">
    <property type="term" value="F:protein-N-terminal-alanine acetyltransferase activity"/>
    <property type="evidence" value="ECO:0007669"/>
    <property type="project" value="TreeGrafter"/>
</dbReference>
<proteinExistence type="predicted"/>
<keyword evidence="3" id="KW-1185">Reference proteome</keyword>
<dbReference type="InterPro" id="IPR051908">
    <property type="entry name" value="Ribosomal_N-acetyltransferase"/>
</dbReference>
<dbReference type="PROSITE" id="PS51186">
    <property type="entry name" value="GNAT"/>
    <property type="match status" value="1"/>
</dbReference>
<reference evidence="2 3" key="1">
    <citation type="submission" date="2016-07" db="EMBL/GenBank/DDBJ databases">
        <title>Genomic analysis of zinc-resistant bacterium Mucilaginibacter pedocola TBZ30.</title>
        <authorList>
            <person name="Huang J."/>
            <person name="Tang J."/>
        </authorList>
    </citation>
    <scope>NUCLEOTIDE SEQUENCE [LARGE SCALE GENOMIC DNA]</scope>
    <source>
        <strain evidence="2 3">TBZ30</strain>
    </source>
</reference>
<dbReference type="EMBL" id="MBTF01000015">
    <property type="protein sequence ID" value="OOQ59183.1"/>
    <property type="molecule type" value="Genomic_DNA"/>
</dbReference>
<dbReference type="Gene3D" id="3.40.630.30">
    <property type="match status" value="1"/>
</dbReference>
<dbReference type="RefSeq" id="WP_078348843.1">
    <property type="nucleotide sequence ID" value="NZ_MBTF01000015.1"/>
</dbReference>
<dbReference type="STRING" id="1792845.BC343_28900"/>
<sequence length="173" mass="19850">MFYIESERLKLIPLKYTELLLLRESRDKMEQAMGFMPSNMVMDQFYLDELNDALDNFWLPNSLLYPYKYEWYTNWEIVNKQTNASVGGIGFAGQPNEEGEVVTGYCICQTQQGKGYGTEALRAITNWAFTSPDVTRVSAETAVDNYSSMKMLKKAGFEQTGVNEDMAMFSMVR</sequence>
<dbReference type="AlphaFoldDB" id="A0A1S9PE03"/>
<organism evidence="2 3">
    <name type="scientific">Mucilaginibacter pedocola</name>
    <dbReference type="NCBI Taxonomy" id="1792845"/>
    <lineage>
        <taxon>Bacteria</taxon>
        <taxon>Pseudomonadati</taxon>
        <taxon>Bacteroidota</taxon>
        <taxon>Sphingobacteriia</taxon>
        <taxon>Sphingobacteriales</taxon>
        <taxon>Sphingobacteriaceae</taxon>
        <taxon>Mucilaginibacter</taxon>
    </lineage>
</organism>
<dbReference type="OrthoDB" id="9811523at2"/>
<dbReference type="SUPFAM" id="SSF55729">
    <property type="entry name" value="Acyl-CoA N-acyltransferases (Nat)"/>
    <property type="match status" value="1"/>
</dbReference>
<protein>
    <recommendedName>
        <fullName evidence="1">N-acetyltransferase domain-containing protein</fullName>
    </recommendedName>
</protein>
<evidence type="ECO:0000313" key="3">
    <source>
        <dbReference type="Proteomes" id="UP000189739"/>
    </source>
</evidence>